<evidence type="ECO:0000313" key="8">
    <source>
        <dbReference type="Proteomes" id="UP000521943"/>
    </source>
</evidence>
<dbReference type="InterPro" id="IPR059112">
    <property type="entry name" value="CysZ/EI24"/>
</dbReference>
<evidence type="ECO:0000256" key="1">
    <source>
        <dbReference type="ARBA" id="ARBA00004141"/>
    </source>
</evidence>
<feature type="transmembrane region" description="Helical" evidence="6">
    <location>
        <begin position="70"/>
        <end position="87"/>
    </location>
</feature>
<gene>
    <name evidence="7" type="ORF">DFP72DRAFT_998428</name>
</gene>
<feature type="transmembrane region" description="Helical" evidence="6">
    <location>
        <begin position="230"/>
        <end position="257"/>
    </location>
</feature>
<feature type="compositionally biased region" description="Low complexity" evidence="5">
    <location>
        <begin position="334"/>
        <end position="347"/>
    </location>
</feature>
<feature type="transmembrane region" description="Helical" evidence="6">
    <location>
        <begin position="165"/>
        <end position="184"/>
    </location>
</feature>
<evidence type="ECO:0000256" key="3">
    <source>
        <dbReference type="ARBA" id="ARBA00022989"/>
    </source>
</evidence>
<dbReference type="PANTHER" id="PTHR21389">
    <property type="entry name" value="P53 INDUCED PROTEIN"/>
    <property type="match status" value="1"/>
</dbReference>
<feature type="region of interest" description="Disordered" evidence="5">
    <location>
        <begin position="331"/>
        <end position="363"/>
    </location>
</feature>
<evidence type="ECO:0000256" key="5">
    <source>
        <dbReference type="SAM" id="MobiDB-lite"/>
    </source>
</evidence>
<feature type="transmembrane region" description="Helical" evidence="6">
    <location>
        <begin position="107"/>
        <end position="126"/>
    </location>
</feature>
<sequence length="406" mass="44887">MSSYRPSKPESFQYSPTPRTTPRQSYPTFLSVGESLLLQAKWAWLGLYDAFRWNVVYRTIRSDPEIRGNMYKSVGLNTLSLASIYTFEMLLDPLFHDQERWLHRNIGWFYHVMWLLPVVGTSFYLNSTWVSLIAKRSFALQHGGRAAAPPPAGYTGMLKAIATSAYRVVMVFTSLLVSFGLGVIPYAGPVAAFVFFCWIDSYYCFEFVWVARGMSLSRRVRHLEERWAYYLAFGLPSTAVCMLGSGLSSAALFALIYPAYIILAMHAHPHPIDPYNPQSPSQSPSTYPPPAEDTIRHPSPFIPIRVPVFALVIWLNDTIVRILSVGGVRPPTTQQAGQSSVSSFSSSGGAGGRGRGRALSDASLAESVEMGEIGVDPGAASVGMAGVQVRGRPVRERVTLGRRKVD</sequence>
<name>A0A8H6MH67_9AGAR</name>
<evidence type="ECO:0000313" key="7">
    <source>
        <dbReference type="EMBL" id="KAF6764777.1"/>
    </source>
</evidence>
<protein>
    <submittedName>
        <fullName evidence="7">Etoposide-induced protein 2.4-domain-containing protein</fullName>
    </submittedName>
</protein>
<dbReference type="Pfam" id="PF07264">
    <property type="entry name" value="EI24"/>
    <property type="match status" value="1"/>
</dbReference>
<evidence type="ECO:0000256" key="4">
    <source>
        <dbReference type="ARBA" id="ARBA00023136"/>
    </source>
</evidence>
<dbReference type="GO" id="GO:0016020">
    <property type="term" value="C:membrane"/>
    <property type="evidence" value="ECO:0007669"/>
    <property type="project" value="UniProtKB-SubCell"/>
</dbReference>
<dbReference type="GO" id="GO:0016236">
    <property type="term" value="P:macroautophagy"/>
    <property type="evidence" value="ECO:0007669"/>
    <property type="project" value="TreeGrafter"/>
</dbReference>
<comment type="caution">
    <text evidence="7">The sequence shown here is derived from an EMBL/GenBank/DDBJ whole genome shotgun (WGS) entry which is preliminary data.</text>
</comment>
<dbReference type="AlphaFoldDB" id="A0A8H6MH67"/>
<accession>A0A8H6MH67</accession>
<evidence type="ECO:0000256" key="2">
    <source>
        <dbReference type="ARBA" id="ARBA00022692"/>
    </source>
</evidence>
<dbReference type="EMBL" id="JACGCI010000003">
    <property type="protein sequence ID" value="KAF6764777.1"/>
    <property type="molecule type" value="Genomic_DNA"/>
</dbReference>
<keyword evidence="4 6" id="KW-0472">Membrane</keyword>
<keyword evidence="8" id="KW-1185">Reference proteome</keyword>
<keyword evidence="3 6" id="KW-1133">Transmembrane helix</keyword>
<dbReference type="GO" id="GO:0005783">
    <property type="term" value="C:endoplasmic reticulum"/>
    <property type="evidence" value="ECO:0007669"/>
    <property type="project" value="TreeGrafter"/>
</dbReference>
<proteinExistence type="predicted"/>
<comment type="subcellular location">
    <subcellularLocation>
        <location evidence="1">Membrane</location>
        <topology evidence="1">Multi-pass membrane protein</topology>
    </subcellularLocation>
</comment>
<dbReference type="Proteomes" id="UP000521943">
    <property type="component" value="Unassembled WGS sequence"/>
</dbReference>
<keyword evidence="2 6" id="KW-0812">Transmembrane</keyword>
<organism evidence="7 8">
    <name type="scientific">Ephemerocybe angulata</name>
    <dbReference type="NCBI Taxonomy" id="980116"/>
    <lineage>
        <taxon>Eukaryota</taxon>
        <taxon>Fungi</taxon>
        <taxon>Dikarya</taxon>
        <taxon>Basidiomycota</taxon>
        <taxon>Agaricomycotina</taxon>
        <taxon>Agaricomycetes</taxon>
        <taxon>Agaricomycetidae</taxon>
        <taxon>Agaricales</taxon>
        <taxon>Agaricineae</taxon>
        <taxon>Psathyrellaceae</taxon>
        <taxon>Ephemerocybe</taxon>
    </lineage>
</organism>
<dbReference type="OrthoDB" id="266518at2759"/>
<evidence type="ECO:0000256" key="6">
    <source>
        <dbReference type="SAM" id="Phobius"/>
    </source>
</evidence>
<dbReference type="PANTHER" id="PTHR21389:SF0">
    <property type="entry name" value="ETOPOSIDE-INDUCED PROTEIN 2.4 HOMOLOG"/>
    <property type="match status" value="1"/>
</dbReference>
<reference evidence="7 8" key="1">
    <citation type="submission" date="2020-07" db="EMBL/GenBank/DDBJ databases">
        <title>Comparative genomics of pyrophilous fungi reveals a link between fire events and developmental genes.</title>
        <authorList>
            <consortium name="DOE Joint Genome Institute"/>
            <person name="Steindorff A.S."/>
            <person name="Carver A."/>
            <person name="Calhoun S."/>
            <person name="Stillman K."/>
            <person name="Liu H."/>
            <person name="Lipzen A."/>
            <person name="Pangilinan J."/>
            <person name="Labutti K."/>
            <person name="Bruns T.D."/>
            <person name="Grigoriev I.V."/>
        </authorList>
    </citation>
    <scope>NUCLEOTIDE SEQUENCE [LARGE SCALE GENOMIC DNA]</scope>
    <source>
        <strain evidence="7 8">CBS 144469</strain>
    </source>
</reference>
<feature type="transmembrane region" description="Helical" evidence="6">
    <location>
        <begin position="190"/>
        <end position="209"/>
    </location>
</feature>
<feature type="region of interest" description="Disordered" evidence="5">
    <location>
        <begin position="1"/>
        <end position="24"/>
    </location>
</feature>